<dbReference type="Gene3D" id="2.130.10.10">
    <property type="entry name" value="YVTN repeat-like/Quinoprotein amine dehydrogenase"/>
    <property type="match status" value="2"/>
</dbReference>
<gene>
    <name evidence="5" type="ORF">K2173_026760</name>
</gene>
<evidence type="ECO:0000313" key="6">
    <source>
        <dbReference type="Proteomes" id="UP001159364"/>
    </source>
</evidence>
<dbReference type="PANTHER" id="PTHR14221:SF57">
    <property type="entry name" value="TRANSDUCIN_WD40 REPEAT-LIKE SUPERFAMILY PROTEIN"/>
    <property type="match status" value="1"/>
</dbReference>
<dbReference type="InterPro" id="IPR040324">
    <property type="entry name" value="WDR44/Dgr2"/>
</dbReference>
<dbReference type="Proteomes" id="UP001159364">
    <property type="component" value="Linkage Group LG02"/>
</dbReference>
<proteinExistence type="predicted"/>
<keyword evidence="1 3" id="KW-0853">WD repeat</keyword>
<reference evidence="5 6" key="1">
    <citation type="submission" date="2021-09" db="EMBL/GenBank/DDBJ databases">
        <title>Genomic insights and catalytic innovation underlie evolution of tropane alkaloids biosynthesis.</title>
        <authorList>
            <person name="Wang Y.-J."/>
            <person name="Tian T."/>
            <person name="Huang J.-P."/>
            <person name="Huang S.-X."/>
        </authorList>
    </citation>
    <scope>NUCLEOTIDE SEQUENCE [LARGE SCALE GENOMIC DNA]</scope>
    <source>
        <strain evidence="5">KIB-2018</strain>
        <tissue evidence="5">Leaf</tissue>
    </source>
</reference>
<dbReference type="SUPFAM" id="SSF50978">
    <property type="entry name" value="WD40 repeat-like"/>
    <property type="match status" value="1"/>
</dbReference>
<accession>A0AAV8TXH0</accession>
<dbReference type="AlphaFoldDB" id="A0AAV8TXH0"/>
<evidence type="ECO:0000256" key="3">
    <source>
        <dbReference type="PROSITE-ProRule" id="PRU00221"/>
    </source>
</evidence>
<dbReference type="PANTHER" id="PTHR14221">
    <property type="entry name" value="WD REPEAT DOMAIN 44"/>
    <property type="match status" value="1"/>
</dbReference>
<dbReference type="InterPro" id="IPR015943">
    <property type="entry name" value="WD40/YVTN_repeat-like_dom_sf"/>
</dbReference>
<dbReference type="Pfam" id="PF00400">
    <property type="entry name" value="WD40"/>
    <property type="match status" value="4"/>
</dbReference>
<feature type="repeat" description="WD" evidence="3">
    <location>
        <begin position="260"/>
        <end position="301"/>
    </location>
</feature>
<dbReference type="SMART" id="SM00320">
    <property type="entry name" value="WD40"/>
    <property type="match status" value="7"/>
</dbReference>
<dbReference type="InterPro" id="IPR036322">
    <property type="entry name" value="WD40_repeat_dom_sf"/>
</dbReference>
<keyword evidence="2" id="KW-0677">Repeat</keyword>
<sequence length="718" mass="80477">MASLTEEGFRFFDALEDPASISGATSDGVDVVDSRSSVNNSTTTSPPYDLWLKSPKSVDERRRMFLTWMGGRVEQNATQNSVVFCGSEWEIDRFKQSNGAVLRLSGFEDEFLSPRSNISCGSIDELDSNEKFICRDRNFDGGKSCSVDEHDRQINESSEADLGCSASTVKSEKTSGFTSSFRRVILKKIEEPNHSIYTLKTAKKGWLSRLRSITCSVDKQREAEILTHDDDDAYKVQRVKVRQHGKRIRELSALYKGQDIKAHEGSILTMKFSPDGRYLASAGEDGIVRVWQVLEDERSNELDVPEFDPSCIYFTVNHKSELKPLFVDKEKAGKLKSMRKTSDSACVIFPPKVFRLLEKPLHEFHGHSGEILDLSWSKNCHLLSASVDKTVRLWQVQNDHCLGVFSHSNYVTCVHFNPEDDNYFMTGSIDGKVRIWSISSCQVVDWTVIKDVVTAVCYRPDGKGAVVGSMEGNCRFYNLSDSHLQLDAEVSLHSKKKSACKKITGFQFCPQDSTKVMVISADSQVRILQGLNVISKYRGPKSAVNPTLGCFTSDGKHIISAFEDSNVYVWNCISQEEPSPFQAKNIRSWERFYANASVAVPWWGLKDEHSESEWGLDLPKDDSTGIPQFCSPTCFSLSQEYVLESSPKCSATWPEEKLPSSSSSSTSSSLSMNRSDYKFLKASCQSTVKSHAWGLVIVTAGWDGRIRSFHNYGLPVMV</sequence>
<comment type="caution">
    <text evidence="5">The sequence shown here is derived from an EMBL/GenBank/DDBJ whole genome shotgun (WGS) entry which is preliminary data.</text>
</comment>
<feature type="region of interest" description="Disordered" evidence="4">
    <location>
        <begin position="651"/>
        <end position="670"/>
    </location>
</feature>
<feature type="repeat" description="WD" evidence="3">
    <location>
        <begin position="364"/>
        <end position="404"/>
    </location>
</feature>
<protein>
    <submittedName>
        <fullName evidence="5">Uncharacterized protein</fullName>
    </submittedName>
</protein>
<dbReference type="PRINTS" id="PR00320">
    <property type="entry name" value="GPROTEINBRPT"/>
</dbReference>
<dbReference type="InterPro" id="IPR020472">
    <property type="entry name" value="WD40_PAC1"/>
</dbReference>
<dbReference type="PROSITE" id="PS50082">
    <property type="entry name" value="WD_REPEATS_2"/>
    <property type="match status" value="3"/>
</dbReference>
<evidence type="ECO:0000313" key="5">
    <source>
        <dbReference type="EMBL" id="KAJ8771583.1"/>
    </source>
</evidence>
<evidence type="ECO:0000256" key="2">
    <source>
        <dbReference type="ARBA" id="ARBA00022737"/>
    </source>
</evidence>
<feature type="repeat" description="WD" evidence="3">
    <location>
        <begin position="404"/>
        <end position="440"/>
    </location>
</feature>
<dbReference type="InterPro" id="IPR001680">
    <property type="entry name" value="WD40_rpt"/>
</dbReference>
<feature type="compositionally biased region" description="Low complexity" evidence="4">
    <location>
        <begin position="660"/>
        <end position="670"/>
    </location>
</feature>
<organism evidence="5 6">
    <name type="scientific">Erythroxylum novogranatense</name>
    <dbReference type="NCBI Taxonomy" id="1862640"/>
    <lineage>
        <taxon>Eukaryota</taxon>
        <taxon>Viridiplantae</taxon>
        <taxon>Streptophyta</taxon>
        <taxon>Embryophyta</taxon>
        <taxon>Tracheophyta</taxon>
        <taxon>Spermatophyta</taxon>
        <taxon>Magnoliopsida</taxon>
        <taxon>eudicotyledons</taxon>
        <taxon>Gunneridae</taxon>
        <taxon>Pentapetalae</taxon>
        <taxon>rosids</taxon>
        <taxon>fabids</taxon>
        <taxon>Malpighiales</taxon>
        <taxon>Erythroxylaceae</taxon>
        <taxon>Erythroxylum</taxon>
    </lineage>
</organism>
<evidence type="ECO:0000256" key="1">
    <source>
        <dbReference type="ARBA" id="ARBA00022574"/>
    </source>
</evidence>
<name>A0AAV8TXH0_9ROSI</name>
<evidence type="ECO:0000256" key="4">
    <source>
        <dbReference type="SAM" id="MobiDB-lite"/>
    </source>
</evidence>
<dbReference type="PROSITE" id="PS50294">
    <property type="entry name" value="WD_REPEATS_REGION"/>
    <property type="match status" value="3"/>
</dbReference>
<dbReference type="SUPFAM" id="SSF50969">
    <property type="entry name" value="YVTN repeat-like/Quinoprotein amine dehydrogenase"/>
    <property type="match status" value="1"/>
</dbReference>
<keyword evidence="6" id="KW-1185">Reference proteome</keyword>
<dbReference type="InterPro" id="IPR011044">
    <property type="entry name" value="Quino_amine_DH_bsu"/>
</dbReference>
<dbReference type="EMBL" id="JAIWQS010000002">
    <property type="protein sequence ID" value="KAJ8771583.1"/>
    <property type="molecule type" value="Genomic_DNA"/>
</dbReference>